<evidence type="ECO:0000256" key="1">
    <source>
        <dbReference type="ARBA" id="ARBA00022603"/>
    </source>
</evidence>
<keyword evidence="2 3" id="KW-0808">Transferase</keyword>
<keyword evidence="1 3" id="KW-0489">Methyltransferase</keyword>
<dbReference type="PANTHER" id="PTHR11103">
    <property type="entry name" value="SLR1189 PROTEIN"/>
    <property type="match status" value="1"/>
</dbReference>
<protein>
    <submittedName>
        <fullName evidence="5">Homocysteine S-methyltransferase family protein</fullName>
    </submittedName>
</protein>
<organism evidence="5">
    <name type="scientific">candidate division WOR-3 bacterium</name>
    <dbReference type="NCBI Taxonomy" id="2052148"/>
    <lineage>
        <taxon>Bacteria</taxon>
        <taxon>Bacteria division WOR-3</taxon>
    </lineage>
</organism>
<evidence type="ECO:0000259" key="4">
    <source>
        <dbReference type="PROSITE" id="PS50970"/>
    </source>
</evidence>
<name>A0A7V0XG37_UNCW3</name>
<dbReference type="EMBL" id="DSBX01000333">
    <property type="protein sequence ID" value="HDR00342.1"/>
    <property type="molecule type" value="Genomic_DNA"/>
</dbReference>
<sequence>MADLRRLLDEHEVVLTEGAVIERLKRNLAVQLDAYVANATLACTDVGRLEMGRIYREYLDVGRAANLPMAVFTPTWRASAERAERAGVGLDVNRVAYEMLDGIRSDYGNYGAQVAVGGLIGPRADAYRPATALPPDAALEYHRPQVEALAFAGVDFVMGATLPALSEGLGIARAAAETGVACLISFVLRPDGAVLDGTVLAAAIRRIDAEVSPWPLGYLVNCVHPETFRNAAAQLRAVEEARLQMLGLQANASRKPLAALDCAEETDAGDPVEFGRQMAEFRKEFGLRMLGGCCGTDARHIRAIARALGYCPDRP</sequence>
<keyword evidence="3" id="KW-0479">Metal-binding</keyword>
<dbReference type="GO" id="GO:0046872">
    <property type="term" value="F:metal ion binding"/>
    <property type="evidence" value="ECO:0007669"/>
    <property type="project" value="UniProtKB-KW"/>
</dbReference>
<keyword evidence="3" id="KW-0862">Zinc</keyword>
<dbReference type="GO" id="GO:0032259">
    <property type="term" value="P:methylation"/>
    <property type="evidence" value="ECO:0007669"/>
    <property type="project" value="UniProtKB-KW"/>
</dbReference>
<dbReference type="InterPro" id="IPR036589">
    <property type="entry name" value="HCY_dom_sf"/>
</dbReference>
<dbReference type="SUPFAM" id="SSF82282">
    <property type="entry name" value="Homocysteine S-methyltransferase"/>
    <property type="match status" value="1"/>
</dbReference>
<dbReference type="GO" id="GO:0008168">
    <property type="term" value="F:methyltransferase activity"/>
    <property type="evidence" value="ECO:0007669"/>
    <property type="project" value="UniProtKB-UniRule"/>
</dbReference>
<feature type="binding site" evidence="3">
    <location>
        <position position="222"/>
    </location>
    <ligand>
        <name>Zn(2+)</name>
        <dbReference type="ChEBI" id="CHEBI:29105"/>
    </ligand>
</feature>
<dbReference type="PANTHER" id="PTHR11103:SF18">
    <property type="entry name" value="SLR1189 PROTEIN"/>
    <property type="match status" value="1"/>
</dbReference>
<dbReference type="AlphaFoldDB" id="A0A7V0XG37"/>
<dbReference type="Proteomes" id="UP000885672">
    <property type="component" value="Unassembled WGS sequence"/>
</dbReference>
<dbReference type="PROSITE" id="PS50970">
    <property type="entry name" value="HCY"/>
    <property type="match status" value="1"/>
</dbReference>
<dbReference type="Gene3D" id="3.20.20.330">
    <property type="entry name" value="Homocysteine-binding-like domain"/>
    <property type="match status" value="1"/>
</dbReference>
<dbReference type="Pfam" id="PF02574">
    <property type="entry name" value="S-methyl_trans"/>
    <property type="match status" value="1"/>
</dbReference>
<accession>A0A7V0XG37</accession>
<evidence type="ECO:0000256" key="3">
    <source>
        <dbReference type="PROSITE-ProRule" id="PRU00333"/>
    </source>
</evidence>
<feature type="domain" description="Hcy-binding" evidence="4">
    <location>
        <begin position="2"/>
        <end position="308"/>
    </location>
</feature>
<gene>
    <name evidence="5" type="ORF">ENN51_08695</name>
</gene>
<feature type="binding site" evidence="3">
    <location>
        <position position="294"/>
    </location>
    <ligand>
        <name>Zn(2+)</name>
        <dbReference type="ChEBI" id="CHEBI:29105"/>
    </ligand>
</feature>
<evidence type="ECO:0000256" key="2">
    <source>
        <dbReference type="ARBA" id="ARBA00022679"/>
    </source>
</evidence>
<comment type="cofactor">
    <cofactor evidence="3">
        <name>Zn(2+)</name>
        <dbReference type="ChEBI" id="CHEBI:29105"/>
    </cofactor>
</comment>
<feature type="binding site" evidence="3">
    <location>
        <position position="293"/>
    </location>
    <ligand>
        <name>Zn(2+)</name>
        <dbReference type="ChEBI" id="CHEBI:29105"/>
    </ligand>
</feature>
<comment type="caution">
    <text evidence="5">The sequence shown here is derived from an EMBL/GenBank/DDBJ whole genome shotgun (WGS) entry which is preliminary data.</text>
</comment>
<reference evidence="5" key="1">
    <citation type="journal article" date="2020" name="mSystems">
        <title>Genome- and Community-Level Interaction Insights into Carbon Utilization and Element Cycling Functions of Hydrothermarchaeota in Hydrothermal Sediment.</title>
        <authorList>
            <person name="Zhou Z."/>
            <person name="Liu Y."/>
            <person name="Xu W."/>
            <person name="Pan J."/>
            <person name="Luo Z.H."/>
            <person name="Li M."/>
        </authorList>
    </citation>
    <scope>NUCLEOTIDE SEQUENCE [LARGE SCALE GENOMIC DNA]</scope>
    <source>
        <strain evidence="5">SpSt-1182</strain>
    </source>
</reference>
<dbReference type="InterPro" id="IPR003726">
    <property type="entry name" value="HCY_dom"/>
</dbReference>
<proteinExistence type="predicted"/>
<evidence type="ECO:0000313" key="5">
    <source>
        <dbReference type="EMBL" id="HDR00342.1"/>
    </source>
</evidence>